<dbReference type="OrthoDB" id="2454651at2"/>
<protein>
    <submittedName>
        <fullName evidence="1">Uncharacterized protein</fullName>
    </submittedName>
</protein>
<dbReference type="Proteomes" id="UP000036202">
    <property type="component" value="Chromosome"/>
</dbReference>
<dbReference type="PATRIC" id="fig|135735.6.peg.4100"/>
<dbReference type="KEGG" id="beo:BEH_19320"/>
<reference evidence="2" key="2">
    <citation type="submission" date="2015-06" db="EMBL/GenBank/DDBJ databases">
        <title>Genome Sequence of Bacillus endophyticus and Analysis of its Companion Mechanism in the Ketogulonigenium vulgare-Bacillus strain Consortium.</title>
        <authorList>
            <person name="Jia N."/>
            <person name="Du J."/>
            <person name="Ding M.-Z."/>
            <person name="Gao F."/>
            <person name="Yuan Y.-J."/>
        </authorList>
    </citation>
    <scope>NUCLEOTIDE SEQUENCE [LARGE SCALE GENOMIC DNA]</scope>
    <source>
        <strain evidence="2">Hbe603</strain>
    </source>
</reference>
<dbReference type="GeneID" id="93700014"/>
<organism evidence="1 2">
    <name type="scientific">Priestia filamentosa</name>
    <dbReference type="NCBI Taxonomy" id="1402861"/>
    <lineage>
        <taxon>Bacteria</taxon>
        <taxon>Bacillati</taxon>
        <taxon>Bacillota</taxon>
        <taxon>Bacilli</taxon>
        <taxon>Bacillales</taxon>
        <taxon>Bacillaceae</taxon>
        <taxon>Priestia</taxon>
    </lineage>
</organism>
<dbReference type="EMBL" id="CP011974">
    <property type="protein sequence ID" value="AKO94052.1"/>
    <property type="molecule type" value="Genomic_DNA"/>
</dbReference>
<name>A0A1X7D260_9BACI</name>
<evidence type="ECO:0000313" key="2">
    <source>
        <dbReference type="Proteomes" id="UP000036202"/>
    </source>
</evidence>
<reference evidence="1 2" key="1">
    <citation type="journal article" date="2015" name="PLoS ONE">
        <title>Genome Sequence of Bacillus endophyticus and Analysis of Its Companion Mechanism in the Ketogulonigenium vulgare-Bacillus Strain Consortium.</title>
        <authorList>
            <person name="Jia N."/>
            <person name="Du J."/>
            <person name="Ding M.Z."/>
            <person name="Gao F."/>
            <person name="Yuan Y.J."/>
        </authorList>
    </citation>
    <scope>NUCLEOTIDE SEQUENCE [LARGE SCALE GENOMIC DNA]</scope>
    <source>
        <strain evidence="1 2">Hbe603</strain>
    </source>
</reference>
<accession>A0A1X7D260</accession>
<evidence type="ECO:0000313" key="1">
    <source>
        <dbReference type="EMBL" id="AKO94052.1"/>
    </source>
</evidence>
<accession>A0A0H4KIV7</accession>
<gene>
    <name evidence="1" type="ORF">BEH_19320</name>
</gene>
<dbReference type="RefSeq" id="WP_019391586.1">
    <property type="nucleotide sequence ID" value="NZ_ALIM01000014.1"/>
</dbReference>
<keyword evidence="2" id="KW-1185">Reference proteome</keyword>
<proteinExistence type="predicted"/>
<sequence length="65" mass="7815">MSEYTLYKKEQKDIDRLIQDGYKITHVLENLSGAFLTFKHSEKAEENLHILTADARKYFMRYIMK</sequence>
<dbReference type="AlphaFoldDB" id="A0A1X7D260"/>